<reference evidence="2 3" key="1">
    <citation type="journal article" date="2019" name="Nat. Ecol. Evol.">
        <title>Megaphylogeny resolves global patterns of mushroom evolution.</title>
        <authorList>
            <person name="Varga T."/>
            <person name="Krizsan K."/>
            <person name="Foldi C."/>
            <person name="Dima B."/>
            <person name="Sanchez-Garcia M."/>
            <person name="Sanchez-Ramirez S."/>
            <person name="Szollosi G.J."/>
            <person name="Szarkandi J.G."/>
            <person name="Papp V."/>
            <person name="Albert L."/>
            <person name="Andreopoulos W."/>
            <person name="Angelini C."/>
            <person name="Antonin V."/>
            <person name="Barry K.W."/>
            <person name="Bougher N.L."/>
            <person name="Buchanan P."/>
            <person name="Buyck B."/>
            <person name="Bense V."/>
            <person name="Catcheside P."/>
            <person name="Chovatia M."/>
            <person name="Cooper J."/>
            <person name="Damon W."/>
            <person name="Desjardin D."/>
            <person name="Finy P."/>
            <person name="Geml J."/>
            <person name="Haridas S."/>
            <person name="Hughes K."/>
            <person name="Justo A."/>
            <person name="Karasinski D."/>
            <person name="Kautmanova I."/>
            <person name="Kiss B."/>
            <person name="Kocsube S."/>
            <person name="Kotiranta H."/>
            <person name="LaButti K.M."/>
            <person name="Lechner B.E."/>
            <person name="Liimatainen K."/>
            <person name="Lipzen A."/>
            <person name="Lukacs Z."/>
            <person name="Mihaltcheva S."/>
            <person name="Morgado L.N."/>
            <person name="Niskanen T."/>
            <person name="Noordeloos M.E."/>
            <person name="Ohm R.A."/>
            <person name="Ortiz-Santana B."/>
            <person name="Ovrebo C."/>
            <person name="Racz N."/>
            <person name="Riley R."/>
            <person name="Savchenko A."/>
            <person name="Shiryaev A."/>
            <person name="Soop K."/>
            <person name="Spirin V."/>
            <person name="Szebenyi C."/>
            <person name="Tomsovsky M."/>
            <person name="Tulloss R.E."/>
            <person name="Uehling J."/>
            <person name="Grigoriev I.V."/>
            <person name="Vagvolgyi C."/>
            <person name="Papp T."/>
            <person name="Martin F.M."/>
            <person name="Miettinen O."/>
            <person name="Hibbett D.S."/>
            <person name="Nagy L.G."/>
        </authorList>
    </citation>
    <scope>NUCLEOTIDE SEQUENCE [LARGE SCALE GENOMIC DNA]</scope>
    <source>
        <strain evidence="2 3">CBS 962.96</strain>
    </source>
</reference>
<protein>
    <submittedName>
        <fullName evidence="2">Uncharacterized protein</fullName>
    </submittedName>
</protein>
<keyword evidence="1" id="KW-0732">Signal</keyword>
<dbReference type="AlphaFoldDB" id="A0A4S8L2C1"/>
<accession>A0A4S8L2C1</accession>
<evidence type="ECO:0000256" key="1">
    <source>
        <dbReference type="SAM" id="SignalP"/>
    </source>
</evidence>
<dbReference type="Proteomes" id="UP000297245">
    <property type="component" value="Unassembled WGS sequence"/>
</dbReference>
<dbReference type="OrthoDB" id="2734890at2759"/>
<feature type="signal peptide" evidence="1">
    <location>
        <begin position="1"/>
        <end position="18"/>
    </location>
</feature>
<evidence type="ECO:0000313" key="2">
    <source>
        <dbReference type="EMBL" id="THU82604.1"/>
    </source>
</evidence>
<feature type="chain" id="PRO_5020667519" evidence="1">
    <location>
        <begin position="19"/>
        <end position="189"/>
    </location>
</feature>
<sequence length="189" mass="20397">MKFTTTLFALSFAAFAYADIQAGAPGDAQVTCNSEHDSRGNYNGEFSQGCLELVDDCLSTLNTTQSSNIWGVSTCVAAAACDGTINSLILAECQNKDINSDGASAPNLDYSLYADIVGSCAWQEGGCSMTRQNFIDFIYGCLSSINASDYPSPDQVINNWWAALTSWTGTGETIPYLNFNDWLHFSHSQ</sequence>
<gene>
    <name evidence="2" type="ORF">K435DRAFT_691204</name>
</gene>
<keyword evidence="3" id="KW-1185">Reference proteome</keyword>
<name>A0A4S8L2C1_DENBC</name>
<dbReference type="EMBL" id="ML179720">
    <property type="protein sequence ID" value="THU82604.1"/>
    <property type="molecule type" value="Genomic_DNA"/>
</dbReference>
<evidence type="ECO:0000313" key="3">
    <source>
        <dbReference type="Proteomes" id="UP000297245"/>
    </source>
</evidence>
<proteinExistence type="predicted"/>
<organism evidence="2 3">
    <name type="scientific">Dendrothele bispora (strain CBS 962.96)</name>
    <dbReference type="NCBI Taxonomy" id="1314807"/>
    <lineage>
        <taxon>Eukaryota</taxon>
        <taxon>Fungi</taxon>
        <taxon>Dikarya</taxon>
        <taxon>Basidiomycota</taxon>
        <taxon>Agaricomycotina</taxon>
        <taxon>Agaricomycetes</taxon>
        <taxon>Agaricomycetidae</taxon>
        <taxon>Agaricales</taxon>
        <taxon>Agaricales incertae sedis</taxon>
        <taxon>Dendrothele</taxon>
    </lineage>
</organism>